<dbReference type="PROSITE" id="PS00086">
    <property type="entry name" value="CYTOCHROME_P450"/>
    <property type="match status" value="1"/>
</dbReference>
<dbReference type="GO" id="GO:0036199">
    <property type="term" value="F:cholest-4-en-3-one 26-monooxygenase activity"/>
    <property type="evidence" value="ECO:0007669"/>
    <property type="project" value="TreeGrafter"/>
</dbReference>
<evidence type="ECO:0000256" key="4">
    <source>
        <dbReference type="ARBA" id="ARBA00022723"/>
    </source>
</evidence>
<evidence type="ECO:0000256" key="5">
    <source>
        <dbReference type="ARBA" id="ARBA00023002"/>
    </source>
</evidence>
<dbReference type="GO" id="GO:0020037">
    <property type="term" value="F:heme binding"/>
    <property type="evidence" value="ECO:0007669"/>
    <property type="project" value="InterPro"/>
</dbReference>
<dbReference type="InterPro" id="IPR036396">
    <property type="entry name" value="Cyt_P450_sf"/>
</dbReference>
<dbReference type="Proteomes" id="UP000464624">
    <property type="component" value="Chromosome"/>
</dbReference>
<accession>A0AAD1H4M6</accession>
<keyword evidence="7 8" id="KW-0503">Monooxygenase</keyword>
<dbReference type="AlphaFoldDB" id="A0AAD1H4M6"/>
<dbReference type="Pfam" id="PF00067">
    <property type="entry name" value="p450"/>
    <property type="match status" value="1"/>
</dbReference>
<dbReference type="InterPro" id="IPR017972">
    <property type="entry name" value="Cyt_P450_CS"/>
</dbReference>
<evidence type="ECO:0000256" key="7">
    <source>
        <dbReference type="ARBA" id="ARBA00023033"/>
    </source>
</evidence>
<sequence length="414" mass="45670">MTRTLDADQRGEMTRLGIQLFDDECIQDPYPLYRRMLATAPVHQIADSGFYAVCSWDAVNDAIARPEDFSSNLTATMTYQPGGEVGTFEMEGLGGKSHVLATADEPAHTVHRKALLPQLAAKRIRAFEPFIAETAERLWNANMRDGRIEWMSAVANRLPMMIVGRIIGVPDTDTDKLVRWGYGATQVVEGLVSQDQLNAAGIAVMELAGYITEQFRQAAADPQDNLLGDLAVACASGEMEELTAQAMMIILFSAGGESTASLIGSAAWILATRPDIQQQVREQPELLGAFLEEVLRYEPPFRGHYRHVVRDTTLCGVDLPADSRLLLLWGAANRDPAHFDDPDRFRLDRSSGKGHITFGKGLHFCLGAALARLEARIVIGQLLERTANIEAAEIGRWLPSLLVRRLERLELACE</sequence>
<evidence type="ECO:0000256" key="2">
    <source>
        <dbReference type="ARBA" id="ARBA00010617"/>
    </source>
</evidence>
<dbReference type="GO" id="GO:0005506">
    <property type="term" value="F:iron ion binding"/>
    <property type="evidence" value="ECO:0007669"/>
    <property type="project" value="InterPro"/>
</dbReference>
<dbReference type="Gene3D" id="1.10.630.10">
    <property type="entry name" value="Cytochrome P450"/>
    <property type="match status" value="1"/>
</dbReference>
<dbReference type="PRINTS" id="PR00359">
    <property type="entry name" value="BP450"/>
</dbReference>
<evidence type="ECO:0000256" key="6">
    <source>
        <dbReference type="ARBA" id="ARBA00023004"/>
    </source>
</evidence>
<protein>
    <submittedName>
        <fullName evidence="9">Cytochrome P450</fullName>
    </submittedName>
</protein>
<evidence type="ECO:0000256" key="8">
    <source>
        <dbReference type="RuleBase" id="RU000461"/>
    </source>
</evidence>
<dbReference type="PANTHER" id="PTHR46696">
    <property type="entry name" value="P450, PUTATIVE (EUROFUNG)-RELATED"/>
    <property type="match status" value="1"/>
</dbReference>
<proteinExistence type="inferred from homology"/>
<gene>
    <name evidence="9" type="ORF">MYXE_45070</name>
</gene>
<dbReference type="PRINTS" id="PR00385">
    <property type="entry name" value="P450"/>
</dbReference>
<dbReference type="EMBL" id="AP022314">
    <property type="protein sequence ID" value="BBU24717.1"/>
    <property type="molecule type" value="Genomic_DNA"/>
</dbReference>
<keyword evidence="4 8" id="KW-0479">Metal-binding</keyword>
<dbReference type="InterPro" id="IPR002397">
    <property type="entry name" value="Cyt_P450_B"/>
</dbReference>
<evidence type="ECO:0000313" key="9">
    <source>
        <dbReference type="EMBL" id="BBU24717.1"/>
    </source>
</evidence>
<reference evidence="9 10" key="1">
    <citation type="submission" date="2019-12" db="EMBL/GenBank/DDBJ databases">
        <title>Complete genome sequence of Mycolicibacterium xenopi str. JCM15661T.</title>
        <authorList>
            <person name="Yoshida M."/>
            <person name="Fukano H."/>
            <person name="Asakura T."/>
            <person name="Hoshino Y."/>
        </authorList>
    </citation>
    <scope>NUCLEOTIDE SEQUENCE [LARGE SCALE GENOMIC DNA]</scope>
    <source>
        <strain evidence="9 10">JCM 15661T</strain>
    </source>
</reference>
<dbReference type="InterPro" id="IPR001128">
    <property type="entry name" value="Cyt_P450"/>
</dbReference>
<comment type="cofactor">
    <cofactor evidence="1">
        <name>heme</name>
        <dbReference type="ChEBI" id="CHEBI:30413"/>
    </cofactor>
</comment>
<evidence type="ECO:0000256" key="3">
    <source>
        <dbReference type="ARBA" id="ARBA00022617"/>
    </source>
</evidence>
<dbReference type="GO" id="GO:0008395">
    <property type="term" value="F:steroid hydroxylase activity"/>
    <property type="evidence" value="ECO:0007669"/>
    <property type="project" value="TreeGrafter"/>
</dbReference>
<keyword evidence="5 8" id="KW-0560">Oxidoreductase</keyword>
<evidence type="ECO:0000256" key="1">
    <source>
        <dbReference type="ARBA" id="ARBA00001971"/>
    </source>
</evidence>
<organism evidence="9 10">
    <name type="scientific">Mycobacterium xenopi</name>
    <dbReference type="NCBI Taxonomy" id="1789"/>
    <lineage>
        <taxon>Bacteria</taxon>
        <taxon>Bacillati</taxon>
        <taxon>Actinomycetota</taxon>
        <taxon>Actinomycetes</taxon>
        <taxon>Mycobacteriales</taxon>
        <taxon>Mycobacteriaceae</taxon>
        <taxon>Mycobacterium</taxon>
    </lineage>
</organism>
<evidence type="ECO:0000313" key="10">
    <source>
        <dbReference type="Proteomes" id="UP000464624"/>
    </source>
</evidence>
<dbReference type="KEGG" id="mxe:MYXE_45070"/>
<dbReference type="GO" id="GO:0006707">
    <property type="term" value="P:cholesterol catabolic process"/>
    <property type="evidence" value="ECO:0007669"/>
    <property type="project" value="TreeGrafter"/>
</dbReference>
<dbReference type="SUPFAM" id="SSF48264">
    <property type="entry name" value="Cytochrome P450"/>
    <property type="match status" value="1"/>
</dbReference>
<keyword evidence="6 8" id="KW-0408">Iron</keyword>
<keyword evidence="3 8" id="KW-0349">Heme</keyword>
<dbReference type="PANTHER" id="PTHR46696:SF4">
    <property type="entry name" value="BIOTIN BIOSYNTHESIS CYTOCHROME P450"/>
    <property type="match status" value="1"/>
</dbReference>
<comment type="similarity">
    <text evidence="2 8">Belongs to the cytochrome P450 family.</text>
</comment>
<name>A0AAD1H4M6_MYCXE</name>